<proteinExistence type="predicted"/>
<sequence>MRFGVPYASLLLSLFTGSAVADADPTLKVTTIVGKNGVSSVECWSLPAVVSGGVKITELADLSNASYAVFPAGAAIDSGTHNAPHTQLFIILKGGAVITFPNSSDVLHVREDEIYIAADAVGTSDLGHHTVLEGGSHVLQMPLAPGFLPDHTATEGRCP</sequence>
<accession>W4JUD0</accession>
<dbReference type="HOGENOM" id="CLU_062260_1_0_1"/>
<reference evidence="2 3" key="1">
    <citation type="journal article" date="2012" name="New Phytol.">
        <title>Insight into trade-off between wood decay and parasitism from the genome of a fungal forest pathogen.</title>
        <authorList>
            <person name="Olson A."/>
            <person name="Aerts A."/>
            <person name="Asiegbu F."/>
            <person name="Belbahri L."/>
            <person name="Bouzid O."/>
            <person name="Broberg A."/>
            <person name="Canback B."/>
            <person name="Coutinho P.M."/>
            <person name="Cullen D."/>
            <person name="Dalman K."/>
            <person name="Deflorio G."/>
            <person name="van Diepen L.T."/>
            <person name="Dunand C."/>
            <person name="Duplessis S."/>
            <person name="Durling M."/>
            <person name="Gonthier P."/>
            <person name="Grimwood J."/>
            <person name="Fossdal C.G."/>
            <person name="Hansson D."/>
            <person name="Henrissat B."/>
            <person name="Hietala A."/>
            <person name="Himmelstrand K."/>
            <person name="Hoffmeister D."/>
            <person name="Hogberg N."/>
            <person name="James T.Y."/>
            <person name="Karlsson M."/>
            <person name="Kohler A."/>
            <person name="Kues U."/>
            <person name="Lee Y.H."/>
            <person name="Lin Y.C."/>
            <person name="Lind M."/>
            <person name="Lindquist E."/>
            <person name="Lombard V."/>
            <person name="Lucas S."/>
            <person name="Lunden K."/>
            <person name="Morin E."/>
            <person name="Murat C."/>
            <person name="Park J."/>
            <person name="Raffaello T."/>
            <person name="Rouze P."/>
            <person name="Salamov A."/>
            <person name="Schmutz J."/>
            <person name="Solheim H."/>
            <person name="Stahlberg J."/>
            <person name="Velez H."/>
            <person name="de Vries R.P."/>
            <person name="Wiebenga A."/>
            <person name="Woodward S."/>
            <person name="Yakovlev I."/>
            <person name="Garbelotto M."/>
            <person name="Martin F."/>
            <person name="Grigoriev I.V."/>
            <person name="Stenlid J."/>
        </authorList>
    </citation>
    <scope>NUCLEOTIDE SEQUENCE [LARGE SCALE GENOMIC DNA]</scope>
    <source>
        <strain evidence="2 3">TC 32-1</strain>
    </source>
</reference>
<dbReference type="GeneID" id="20673774"/>
<organism evidence="2 3">
    <name type="scientific">Heterobasidion irregulare (strain TC 32-1)</name>
    <dbReference type="NCBI Taxonomy" id="747525"/>
    <lineage>
        <taxon>Eukaryota</taxon>
        <taxon>Fungi</taxon>
        <taxon>Dikarya</taxon>
        <taxon>Basidiomycota</taxon>
        <taxon>Agaricomycotina</taxon>
        <taxon>Agaricomycetes</taxon>
        <taxon>Russulales</taxon>
        <taxon>Bondarzewiaceae</taxon>
        <taxon>Heterobasidion</taxon>
        <taxon>Heterobasidion annosum species complex</taxon>
    </lineage>
</organism>
<name>W4JUD0_HETIT</name>
<dbReference type="Proteomes" id="UP000030671">
    <property type="component" value="Unassembled WGS sequence"/>
</dbReference>
<dbReference type="KEGG" id="hir:HETIRDRAFT_422092"/>
<dbReference type="AlphaFoldDB" id="W4JUD0"/>
<evidence type="ECO:0000256" key="1">
    <source>
        <dbReference type="SAM" id="SignalP"/>
    </source>
</evidence>
<dbReference type="EMBL" id="KI925464">
    <property type="protein sequence ID" value="ETW76690.1"/>
    <property type="molecule type" value="Genomic_DNA"/>
</dbReference>
<keyword evidence="1" id="KW-0732">Signal</keyword>
<evidence type="ECO:0008006" key="4">
    <source>
        <dbReference type="Google" id="ProtNLM"/>
    </source>
</evidence>
<feature type="signal peptide" evidence="1">
    <location>
        <begin position="1"/>
        <end position="23"/>
    </location>
</feature>
<dbReference type="InParanoid" id="W4JUD0"/>
<evidence type="ECO:0000313" key="3">
    <source>
        <dbReference type="Proteomes" id="UP000030671"/>
    </source>
</evidence>
<keyword evidence="3" id="KW-1185">Reference proteome</keyword>
<dbReference type="RefSeq" id="XP_009551569.1">
    <property type="nucleotide sequence ID" value="XM_009553274.1"/>
</dbReference>
<feature type="chain" id="PRO_5004844995" description="Cupin type-1 domain-containing protein" evidence="1">
    <location>
        <begin position="24"/>
        <end position="159"/>
    </location>
</feature>
<protein>
    <recommendedName>
        <fullName evidence="4">Cupin type-1 domain-containing protein</fullName>
    </recommendedName>
</protein>
<dbReference type="OrthoDB" id="3223416at2759"/>
<evidence type="ECO:0000313" key="2">
    <source>
        <dbReference type="EMBL" id="ETW76690.1"/>
    </source>
</evidence>
<gene>
    <name evidence="2" type="ORF">HETIRDRAFT_422092</name>
</gene>